<name>A0ABP7WKS5_9SPHI</name>
<evidence type="ECO:0008006" key="3">
    <source>
        <dbReference type="Google" id="ProtNLM"/>
    </source>
</evidence>
<comment type="caution">
    <text evidence="1">The sequence shown here is derived from an EMBL/GenBank/DDBJ whole genome shotgun (WGS) entry which is preliminary data.</text>
</comment>
<accession>A0ABP7WKS5</accession>
<keyword evidence="2" id="KW-1185">Reference proteome</keyword>
<organism evidence="1 2">
    <name type="scientific">Mucilaginibacter panaciglaebae</name>
    <dbReference type="NCBI Taxonomy" id="502331"/>
    <lineage>
        <taxon>Bacteria</taxon>
        <taxon>Pseudomonadati</taxon>
        <taxon>Bacteroidota</taxon>
        <taxon>Sphingobacteriia</taxon>
        <taxon>Sphingobacteriales</taxon>
        <taxon>Sphingobacteriaceae</taxon>
        <taxon>Mucilaginibacter</taxon>
    </lineage>
</organism>
<gene>
    <name evidence="1" type="ORF">GCM10022392_10630</name>
</gene>
<dbReference type="RefSeq" id="WP_345101522.1">
    <property type="nucleotide sequence ID" value="NZ_BAABCV010000003.1"/>
</dbReference>
<evidence type="ECO:0000313" key="1">
    <source>
        <dbReference type="EMBL" id="GAA4090779.1"/>
    </source>
</evidence>
<dbReference type="Proteomes" id="UP001500841">
    <property type="component" value="Unassembled WGS sequence"/>
</dbReference>
<proteinExistence type="predicted"/>
<dbReference type="EMBL" id="BAABCV010000003">
    <property type="protein sequence ID" value="GAA4090779.1"/>
    <property type="molecule type" value="Genomic_DNA"/>
</dbReference>
<sequence>MEDFFEISLGHGEDLQTFIVKDFVQQEDSKCKFEVYRLGELILSLEPDGDTFHICQNPGEVKEEMINQIIDQIESYHL</sequence>
<evidence type="ECO:0000313" key="2">
    <source>
        <dbReference type="Proteomes" id="UP001500841"/>
    </source>
</evidence>
<reference evidence="2" key="1">
    <citation type="journal article" date="2019" name="Int. J. Syst. Evol. Microbiol.">
        <title>The Global Catalogue of Microorganisms (GCM) 10K type strain sequencing project: providing services to taxonomists for standard genome sequencing and annotation.</title>
        <authorList>
            <consortium name="The Broad Institute Genomics Platform"/>
            <consortium name="The Broad Institute Genome Sequencing Center for Infectious Disease"/>
            <person name="Wu L."/>
            <person name="Ma J."/>
        </authorList>
    </citation>
    <scope>NUCLEOTIDE SEQUENCE [LARGE SCALE GENOMIC DNA]</scope>
    <source>
        <strain evidence="2">JCM 17085</strain>
    </source>
</reference>
<protein>
    <recommendedName>
        <fullName evidence="3">DUF1292 domain-containing protein</fullName>
    </recommendedName>
</protein>